<evidence type="ECO:0000313" key="2">
    <source>
        <dbReference type="EMBL" id="SBS02568.1"/>
    </source>
</evidence>
<feature type="region of interest" description="Disordered" evidence="1">
    <location>
        <begin position="1"/>
        <end position="64"/>
    </location>
</feature>
<protein>
    <submittedName>
        <fullName evidence="2">Sal-like 3b</fullName>
    </submittedName>
</protein>
<sequence length="64" mass="6542">GNPHVEQRPGQEGPAPLHGEPHGPAGGGGPEVRGGVSEGPGRPSHERRPGVLEPLRCGHHQQPG</sequence>
<organism evidence="2">
    <name type="scientific">Nothobranchius rachovii</name>
    <name type="common">bluefin notho</name>
    <dbReference type="NCBI Taxonomy" id="451742"/>
    <lineage>
        <taxon>Eukaryota</taxon>
        <taxon>Metazoa</taxon>
        <taxon>Chordata</taxon>
        <taxon>Craniata</taxon>
        <taxon>Vertebrata</taxon>
        <taxon>Euteleostomi</taxon>
        <taxon>Actinopterygii</taxon>
        <taxon>Neopterygii</taxon>
        <taxon>Teleostei</taxon>
        <taxon>Neoteleostei</taxon>
        <taxon>Acanthomorphata</taxon>
        <taxon>Ovalentaria</taxon>
        <taxon>Atherinomorphae</taxon>
        <taxon>Cyprinodontiformes</taxon>
        <taxon>Nothobranchiidae</taxon>
        <taxon>Nothobranchius</taxon>
    </lineage>
</organism>
<evidence type="ECO:0000256" key="1">
    <source>
        <dbReference type="SAM" id="MobiDB-lite"/>
    </source>
</evidence>
<name>A0A1A8RB00_9TELE</name>
<reference evidence="2" key="1">
    <citation type="submission" date="2016-05" db="EMBL/GenBank/DDBJ databases">
        <authorList>
            <person name="Lavstsen T."/>
            <person name="Jespersen J.S."/>
        </authorList>
    </citation>
    <scope>NUCLEOTIDE SEQUENCE</scope>
    <source>
        <tissue evidence="2">Brain</tissue>
    </source>
</reference>
<reference evidence="2" key="2">
    <citation type="submission" date="2016-06" db="EMBL/GenBank/DDBJ databases">
        <title>The genome of a short-lived fish provides insights into sex chromosome evolution and the genetic control of aging.</title>
        <authorList>
            <person name="Reichwald K."/>
            <person name="Felder M."/>
            <person name="Petzold A."/>
            <person name="Koch P."/>
            <person name="Groth M."/>
            <person name="Platzer M."/>
        </authorList>
    </citation>
    <scope>NUCLEOTIDE SEQUENCE</scope>
    <source>
        <tissue evidence="2">Brain</tissue>
    </source>
</reference>
<proteinExistence type="predicted"/>
<dbReference type="EMBL" id="HAEI01007605">
    <property type="protein sequence ID" value="SBS02568.1"/>
    <property type="molecule type" value="Transcribed_RNA"/>
</dbReference>
<feature type="non-terminal residue" evidence="2">
    <location>
        <position position="1"/>
    </location>
</feature>
<feature type="compositionally biased region" description="Gly residues" evidence="1">
    <location>
        <begin position="24"/>
        <end position="38"/>
    </location>
</feature>
<gene>
    <name evidence="2" type="primary">SALL3B</name>
</gene>
<dbReference type="AlphaFoldDB" id="A0A1A8RB00"/>
<accession>A0A1A8RB00</accession>